<dbReference type="Proteomes" id="UP000320722">
    <property type="component" value="Chromosome"/>
</dbReference>
<reference evidence="1 2" key="1">
    <citation type="submission" date="2019-02" db="EMBL/GenBank/DDBJ databases">
        <title>Deep-cultivation of Planctomycetes and their phenomic and genomic characterization uncovers novel biology.</title>
        <authorList>
            <person name="Wiegand S."/>
            <person name="Jogler M."/>
            <person name="Boedeker C."/>
            <person name="Pinto D."/>
            <person name="Vollmers J."/>
            <person name="Rivas-Marin E."/>
            <person name="Kohn T."/>
            <person name="Peeters S.H."/>
            <person name="Heuer A."/>
            <person name="Rast P."/>
            <person name="Oberbeckmann S."/>
            <person name="Bunk B."/>
            <person name="Jeske O."/>
            <person name="Meyerdierks A."/>
            <person name="Storesund J.E."/>
            <person name="Kallscheuer N."/>
            <person name="Luecker S."/>
            <person name="Lage O.M."/>
            <person name="Pohl T."/>
            <person name="Merkel B.J."/>
            <person name="Hornburger P."/>
            <person name="Mueller R.-W."/>
            <person name="Bruemmer F."/>
            <person name="Labrenz M."/>
            <person name="Spormann A.M."/>
            <person name="Op den Camp H."/>
            <person name="Overmann J."/>
            <person name="Amann R."/>
            <person name="Jetten M.S.M."/>
            <person name="Mascher T."/>
            <person name="Medema M.H."/>
            <person name="Devos D.P."/>
            <person name="Kaster A.-K."/>
            <person name="Ovreas L."/>
            <person name="Rohde M."/>
            <person name="Galperin M.Y."/>
            <person name="Jogler C."/>
        </authorList>
    </citation>
    <scope>NUCLEOTIDE SEQUENCE [LARGE SCALE GENOMIC DNA]</scope>
    <source>
        <strain evidence="1 2">V6</strain>
    </source>
</reference>
<protein>
    <submittedName>
        <fullName evidence="1">Uncharacterized protein</fullName>
    </submittedName>
</protein>
<sequence>MLLMCTAITLAWREIPRKLIRRFQLEERVIQRSETADKEILFLQRHRQPLLPVFYQGELHILPWGNRQRNSSAPLAWWCDVATLQSGAWAQYHPEPVEILANFGLERGVWFLIREGLQGVLIHDQREQPSVYLLLQPASHYYQVMTGYHREPVFLGEQI</sequence>
<dbReference type="EMBL" id="CP036347">
    <property type="protein sequence ID" value="QDU01763.1"/>
    <property type="molecule type" value="Genomic_DNA"/>
</dbReference>
<evidence type="ECO:0000313" key="1">
    <source>
        <dbReference type="EMBL" id="QDU01763.1"/>
    </source>
</evidence>
<name>A0A517W932_9PLAN</name>
<dbReference type="AlphaFoldDB" id="A0A517W932"/>
<organism evidence="1 2">
    <name type="scientific">Gimesia chilikensis</name>
    <dbReference type="NCBI Taxonomy" id="2605989"/>
    <lineage>
        <taxon>Bacteria</taxon>
        <taxon>Pseudomonadati</taxon>
        <taxon>Planctomycetota</taxon>
        <taxon>Planctomycetia</taxon>
        <taxon>Planctomycetales</taxon>
        <taxon>Planctomycetaceae</taxon>
        <taxon>Gimesia</taxon>
    </lineage>
</organism>
<proteinExistence type="predicted"/>
<gene>
    <name evidence="1" type="ORF">V6x_14460</name>
</gene>
<accession>A0A517W932</accession>
<evidence type="ECO:0000313" key="2">
    <source>
        <dbReference type="Proteomes" id="UP000320722"/>
    </source>
</evidence>